<keyword evidence="2" id="KW-1185">Reference proteome</keyword>
<sequence length="181" mass="20689">MRGLPIEHPARLWRQAAEDWRLDDLIAAGDHLVLPRRRLVSLADLEDEAAASTLRSALLVQALAEIRIGAESPGETRLRLLLTRAGLPLPELNWNLSRDDGRFIARLDLAWPRYRVASEYDGRVHASDEQFARDADRWDEIRDVDWNLVRVLSHHVRPSPQVAVDRVSRALFDAGWRPGRD</sequence>
<dbReference type="AlphaFoldDB" id="A0AAW8EXF4"/>
<proteinExistence type="predicted"/>
<protein>
    <recommendedName>
        <fullName evidence="3">DUF559 domain-containing protein</fullName>
    </recommendedName>
</protein>
<accession>A0AAW8EXF4</accession>
<gene>
    <name evidence="1" type="ORF">QFZ53_002143</name>
</gene>
<organism evidence="1 2">
    <name type="scientific">Microbacterium natoriense</name>
    <dbReference type="NCBI Taxonomy" id="284570"/>
    <lineage>
        <taxon>Bacteria</taxon>
        <taxon>Bacillati</taxon>
        <taxon>Actinomycetota</taxon>
        <taxon>Actinomycetes</taxon>
        <taxon>Micrococcales</taxon>
        <taxon>Microbacteriaceae</taxon>
        <taxon>Microbacterium</taxon>
    </lineage>
</organism>
<dbReference type="SUPFAM" id="SSF52980">
    <property type="entry name" value="Restriction endonuclease-like"/>
    <property type="match status" value="1"/>
</dbReference>
<comment type="caution">
    <text evidence="1">The sequence shown here is derived from an EMBL/GenBank/DDBJ whole genome shotgun (WGS) entry which is preliminary data.</text>
</comment>
<reference evidence="1 2" key="1">
    <citation type="submission" date="2023-07" db="EMBL/GenBank/DDBJ databases">
        <title>Comparative genomics of wheat-associated soil bacteria to identify genetic determinants of phenazine resistance.</title>
        <authorList>
            <person name="Mouncey N."/>
        </authorList>
    </citation>
    <scope>NUCLEOTIDE SEQUENCE [LARGE SCALE GENOMIC DNA]</scope>
    <source>
        <strain evidence="1 2">W4I9-1</strain>
    </source>
</reference>
<name>A0AAW8EXF4_9MICO</name>
<dbReference type="EMBL" id="JAUSXV010000001">
    <property type="protein sequence ID" value="MDQ0647947.1"/>
    <property type="molecule type" value="Genomic_DNA"/>
</dbReference>
<evidence type="ECO:0000313" key="1">
    <source>
        <dbReference type="EMBL" id="MDQ0647947.1"/>
    </source>
</evidence>
<dbReference type="InterPro" id="IPR011335">
    <property type="entry name" value="Restrct_endonuc-II-like"/>
</dbReference>
<dbReference type="RefSeq" id="WP_307296199.1">
    <property type="nucleotide sequence ID" value="NZ_JAUSXV010000001.1"/>
</dbReference>
<evidence type="ECO:0008006" key="3">
    <source>
        <dbReference type="Google" id="ProtNLM"/>
    </source>
</evidence>
<dbReference type="Proteomes" id="UP001244427">
    <property type="component" value="Unassembled WGS sequence"/>
</dbReference>
<evidence type="ECO:0000313" key="2">
    <source>
        <dbReference type="Proteomes" id="UP001244427"/>
    </source>
</evidence>